<dbReference type="Proteomes" id="UP000504635">
    <property type="component" value="Unplaced"/>
</dbReference>
<evidence type="ECO:0000259" key="1">
    <source>
        <dbReference type="PROSITE" id="PS50879"/>
    </source>
</evidence>
<dbReference type="GeneID" id="115886240"/>
<proteinExistence type="predicted"/>
<dbReference type="CDD" id="cd09276">
    <property type="entry name" value="Rnase_HI_RT_non_LTR"/>
    <property type="match status" value="1"/>
</dbReference>
<dbReference type="InParanoid" id="A0A6J2YBD6"/>
<dbReference type="Gene3D" id="3.30.420.10">
    <property type="entry name" value="Ribonuclease H-like superfamily/Ribonuclease H"/>
    <property type="match status" value="1"/>
</dbReference>
<feature type="domain" description="RNase H type-1" evidence="1">
    <location>
        <begin position="48"/>
        <end position="179"/>
    </location>
</feature>
<dbReference type="SUPFAM" id="SSF53098">
    <property type="entry name" value="Ribonuclease H-like"/>
    <property type="match status" value="1"/>
</dbReference>
<dbReference type="GO" id="GO:0003676">
    <property type="term" value="F:nucleic acid binding"/>
    <property type="evidence" value="ECO:0007669"/>
    <property type="project" value="InterPro"/>
</dbReference>
<keyword evidence="2" id="KW-1185">Reference proteome</keyword>
<sequence>MDTGYRGRGYTPFFGSGLKFDRSDYIRFKLNKQEDNSSKFNEIISTHFQDKIKFFSDASKENFNVGIGVVCPDLKIENTYRIAKFATIYTGEMVAIMKALELIETRNTYNSLILSDIQSAPKAISSIPAYKDDHITYSIKKKLIGLKEGGFSISLGWISSHTHIKGNDRADYMARIGRRNGQNVKIKCWYKEFYPVLKEKFWGTWLERWKEDSRQKGRLYAELIEKPYKYSWFGTLGNISRKKITTVIRIRSGHCLTPVHLHRIRVKDDPRCQCGEEGTLNHIFFQCPLYPEQRETLYKSITNHYKFAPHDYTSLLHASLALIEYTQYRHSTKEEDLDYLSRVQDKYSRETTNDLESDAFTGFSCLKLKIGDTSPGRIVLEA</sequence>
<dbReference type="PROSITE" id="PS50879">
    <property type="entry name" value="RNASE_H_1"/>
    <property type="match status" value="1"/>
</dbReference>
<evidence type="ECO:0000313" key="2">
    <source>
        <dbReference type="Proteomes" id="UP000504635"/>
    </source>
</evidence>
<accession>A0A6J2YBD6</accession>
<dbReference type="GO" id="GO:0004523">
    <property type="term" value="F:RNA-DNA hybrid ribonuclease activity"/>
    <property type="evidence" value="ECO:0007669"/>
    <property type="project" value="InterPro"/>
</dbReference>
<dbReference type="OrthoDB" id="6777554at2759"/>
<evidence type="ECO:0000313" key="3">
    <source>
        <dbReference type="RefSeq" id="XP_030761188.1"/>
    </source>
</evidence>
<dbReference type="KEGG" id="soy:115886240"/>
<dbReference type="InterPro" id="IPR002156">
    <property type="entry name" value="RNaseH_domain"/>
</dbReference>
<name>A0A6J2YBD6_SITOR</name>
<protein>
    <submittedName>
        <fullName evidence="3">Uncharacterized protein LOC115886240</fullName>
    </submittedName>
</protein>
<dbReference type="InterPro" id="IPR012337">
    <property type="entry name" value="RNaseH-like_sf"/>
</dbReference>
<reference evidence="3" key="1">
    <citation type="submission" date="2025-08" db="UniProtKB">
        <authorList>
            <consortium name="RefSeq"/>
        </authorList>
    </citation>
    <scope>IDENTIFICATION</scope>
    <source>
        <tissue evidence="3">Gonads</tissue>
    </source>
</reference>
<organism evidence="2 3">
    <name type="scientific">Sitophilus oryzae</name>
    <name type="common">Rice weevil</name>
    <name type="synonym">Curculio oryzae</name>
    <dbReference type="NCBI Taxonomy" id="7048"/>
    <lineage>
        <taxon>Eukaryota</taxon>
        <taxon>Metazoa</taxon>
        <taxon>Ecdysozoa</taxon>
        <taxon>Arthropoda</taxon>
        <taxon>Hexapoda</taxon>
        <taxon>Insecta</taxon>
        <taxon>Pterygota</taxon>
        <taxon>Neoptera</taxon>
        <taxon>Endopterygota</taxon>
        <taxon>Coleoptera</taxon>
        <taxon>Polyphaga</taxon>
        <taxon>Cucujiformia</taxon>
        <taxon>Curculionidae</taxon>
        <taxon>Dryophthorinae</taxon>
        <taxon>Sitophilus</taxon>
    </lineage>
</organism>
<dbReference type="AlphaFoldDB" id="A0A6J2YBD6"/>
<dbReference type="RefSeq" id="XP_030761188.1">
    <property type="nucleotide sequence ID" value="XM_030905328.1"/>
</dbReference>
<dbReference type="InterPro" id="IPR036397">
    <property type="entry name" value="RNaseH_sf"/>
</dbReference>
<gene>
    <name evidence="3" type="primary">LOC115886240</name>
</gene>